<organism evidence="2 3">
    <name type="scientific">Sinorhizobium numidicum</name>
    <dbReference type="NCBI Taxonomy" id="680248"/>
    <lineage>
        <taxon>Bacteria</taxon>
        <taxon>Pseudomonadati</taxon>
        <taxon>Pseudomonadota</taxon>
        <taxon>Alphaproteobacteria</taxon>
        <taxon>Hyphomicrobiales</taxon>
        <taxon>Rhizobiaceae</taxon>
        <taxon>Sinorhizobium/Ensifer group</taxon>
        <taxon>Sinorhizobium</taxon>
    </lineage>
</organism>
<dbReference type="InterPro" id="IPR011010">
    <property type="entry name" value="DNA_brk_join_enz"/>
</dbReference>
<dbReference type="InterPro" id="IPR013762">
    <property type="entry name" value="Integrase-like_cat_sf"/>
</dbReference>
<reference evidence="2 3" key="1">
    <citation type="submission" date="2023-03" db="EMBL/GenBank/DDBJ databases">
        <authorList>
            <person name="Kaur S."/>
            <person name="Espinosa-Saiz D."/>
            <person name="Velazquez E."/>
            <person name="Menendez E."/>
            <person name="diCenzo G.C."/>
        </authorList>
    </citation>
    <scope>NUCLEOTIDE SEQUENCE [LARGE SCALE GENOMIC DNA]</scope>
    <source>
        <strain evidence="2 3">LMG 27395</strain>
    </source>
</reference>
<name>A0ABY8D0Q5_9HYPH</name>
<dbReference type="EMBL" id="CP120371">
    <property type="protein sequence ID" value="WEX83125.1"/>
    <property type="molecule type" value="Genomic_DNA"/>
</dbReference>
<gene>
    <name evidence="2" type="ORF">PYH38_005484</name>
</gene>
<dbReference type="SUPFAM" id="SSF56349">
    <property type="entry name" value="DNA breaking-rejoining enzymes"/>
    <property type="match status" value="1"/>
</dbReference>
<dbReference type="Gene3D" id="1.10.443.10">
    <property type="entry name" value="Intergrase catalytic core"/>
    <property type="match status" value="1"/>
</dbReference>
<evidence type="ECO:0008006" key="4">
    <source>
        <dbReference type="Google" id="ProtNLM"/>
    </source>
</evidence>
<evidence type="ECO:0000313" key="3">
    <source>
        <dbReference type="Proteomes" id="UP001235547"/>
    </source>
</evidence>
<keyword evidence="1" id="KW-0233">DNA recombination</keyword>
<protein>
    <recommendedName>
        <fullName evidence="4">Integrase</fullName>
    </recommendedName>
</protein>
<accession>A0ABY8D0Q5</accession>
<sequence length="93" mass="10343">MTGMMAHWTHQAGMPKGYTLHGLRKSYGGDLTEAGASEMQQKDMLGHTTLDEVVNYAKGASKLRLTVEGTRRLEEYHEKRAKKPRLRVVGGGE</sequence>
<keyword evidence="3" id="KW-1185">Reference proteome</keyword>
<evidence type="ECO:0000313" key="2">
    <source>
        <dbReference type="EMBL" id="WEX83125.1"/>
    </source>
</evidence>
<dbReference type="Proteomes" id="UP001235547">
    <property type="component" value="Chromosome 1"/>
</dbReference>
<evidence type="ECO:0000256" key="1">
    <source>
        <dbReference type="ARBA" id="ARBA00023172"/>
    </source>
</evidence>
<dbReference type="RefSeq" id="WP_280733923.1">
    <property type="nucleotide sequence ID" value="NZ_CP120368.1"/>
</dbReference>
<proteinExistence type="predicted"/>